<protein>
    <submittedName>
        <fullName evidence="3">Uncharacterized protein</fullName>
    </submittedName>
</protein>
<dbReference type="Proteomes" id="UP000492821">
    <property type="component" value="Unassembled WGS sequence"/>
</dbReference>
<evidence type="ECO:0000313" key="2">
    <source>
        <dbReference type="Proteomes" id="UP000492821"/>
    </source>
</evidence>
<organism evidence="2 3">
    <name type="scientific">Panagrellus redivivus</name>
    <name type="common">Microworm</name>
    <dbReference type="NCBI Taxonomy" id="6233"/>
    <lineage>
        <taxon>Eukaryota</taxon>
        <taxon>Metazoa</taxon>
        <taxon>Ecdysozoa</taxon>
        <taxon>Nematoda</taxon>
        <taxon>Chromadorea</taxon>
        <taxon>Rhabditida</taxon>
        <taxon>Tylenchina</taxon>
        <taxon>Panagrolaimomorpha</taxon>
        <taxon>Panagrolaimoidea</taxon>
        <taxon>Panagrolaimidae</taxon>
        <taxon>Panagrellus</taxon>
    </lineage>
</organism>
<evidence type="ECO:0000313" key="3">
    <source>
        <dbReference type="WBParaSite" id="Pan_g23040.t1"/>
    </source>
</evidence>
<keyword evidence="2" id="KW-1185">Reference proteome</keyword>
<dbReference type="AlphaFoldDB" id="A0A7E4VNL4"/>
<reference evidence="3" key="2">
    <citation type="submission" date="2020-10" db="UniProtKB">
        <authorList>
            <consortium name="WormBaseParasite"/>
        </authorList>
    </citation>
    <scope>IDENTIFICATION</scope>
</reference>
<feature type="transmembrane region" description="Helical" evidence="1">
    <location>
        <begin position="6"/>
        <end position="27"/>
    </location>
</feature>
<reference evidence="2" key="1">
    <citation type="journal article" date="2013" name="Genetics">
        <title>The draft genome and transcriptome of Panagrellus redivivus are shaped by the harsh demands of a free-living lifestyle.</title>
        <authorList>
            <person name="Srinivasan J."/>
            <person name="Dillman A.R."/>
            <person name="Macchietto M.G."/>
            <person name="Heikkinen L."/>
            <person name="Lakso M."/>
            <person name="Fracchia K.M."/>
            <person name="Antoshechkin I."/>
            <person name="Mortazavi A."/>
            <person name="Wong G."/>
            <person name="Sternberg P.W."/>
        </authorList>
    </citation>
    <scope>NUCLEOTIDE SEQUENCE [LARGE SCALE GENOMIC DNA]</scope>
    <source>
        <strain evidence="2">MT8872</strain>
    </source>
</reference>
<accession>A0A7E4VNL4</accession>
<keyword evidence="1" id="KW-0812">Transmembrane</keyword>
<sequence>MQQDLFGAICVLIILLFGVISALWLYLRNLLDDNDTSSAFLRCIFGLRRKRSRSVPHLIIARSPVDDCDNPKPRFTLFSRLENIREGLISPFSNKNTPTSPHHHVPPEVLDVLAKWGGQPGHDYSTFNNGEYYNKISPALKHKTFLTPDFFTPPEVVEAPEIIVQAQPRRKSF</sequence>
<dbReference type="WBParaSite" id="Pan_g23040.t1">
    <property type="protein sequence ID" value="Pan_g23040.t1"/>
    <property type="gene ID" value="Pan_g23040"/>
</dbReference>
<name>A0A7E4VNL4_PANRE</name>
<proteinExistence type="predicted"/>
<keyword evidence="1" id="KW-1133">Transmembrane helix</keyword>
<keyword evidence="1" id="KW-0472">Membrane</keyword>
<evidence type="ECO:0000256" key="1">
    <source>
        <dbReference type="SAM" id="Phobius"/>
    </source>
</evidence>